<name>A0ABM3H2I4_9MYRT</name>
<feature type="compositionally biased region" description="Basic and acidic residues" evidence="5">
    <location>
        <begin position="19"/>
        <end position="28"/>
    </location>
</feature>
<feature type="transmembrane region" description="Helical" evidence="6">
    <location>
        <begin position="451"/>
        <end position="470"/>
    </location>
</feature>
<dbReference type="RefSeq" id="XP_048130774.1">
    <property type="nucleotide sequence ID" value="XM_048274817.1"/>
</dbReference>
<dbReference type="InterPro" id="IPR036259">
    <property type="entry name" value="MFS_trans_sf"/>
</dbReference>
<dbReference type="Gene3D" id="1.20.1250.20">
    <property type="entry name" value="MFS general substrate transporter like domains"/>
    <property type="match status" value="1"/>
</dbReference>
<keyword evidence="3 6" id="KW-1133">Transmembrane helix</keyword>
<evidence type="ECO:0000256" key="3">
    <source>
        <dbReference type="ARBA" id="ARBA00022989"/>
    </source>
</evidence>
<accession>A0ABM3H2I4</accession>
<keyword evidence="4 6" id="KW-0472">Membrane</keyword>
<dbReference type="PANTHER" id="PTHR24064">
    <property type="entry name" value="SOLUTE CARRIER FAMILY 22 MEMBER"/>
    <property type="match status" value="1"/>
</dbReference>
<organism evidence="8 9">
    <name type="scientific">Rhodamnia argentea</name>
    <dbReference type="NCBI Taxonomy" id="178133"/>
    <lineage>
        <taxon>Eukaryota</taxon>
        <taxon>Viridiplantae</taxon>
        <taxon>Streptophyta</taxon>
        <taxon>Embryophyta</taxon>
        <taxon>Tracheophyta</taxon>
        <taxon>Spermatophyta</taxon>
        <taxon>Magnoliopsida</taxon>
        <taxon>eudicotyledons</taxon>
        <taxon>Gunneridae</taxon>
        <taxon>Pentapetalae</taxon>
        <taxon>rosids</taxon>
        <taxon>malvids</taxon>
        <taxon>Myrtales</taxon>
        <taxon>Myrtaceae</taxon>
        <taxon>Myrtoideae</taxon>
        <taxon>Myrteae</taxon>
        <taxon>Australasian group</taxon>
        <taxon>Rhodamnia</taxon>
    </lineage>
</organism>
<evidence type="ECO:0000259" key="7">
    <source>
        <dbReference type="PROSITE" id="PS50850"/>
    </source>
</evidence>
<dbReference type="InterPro" id="IPR005828">
    <property type="entry name" value="MFS_sugar_transport-like"/>
</dbReference>
<reference evidence="9" key="2">
    <citation type="submission" date="2025-08" db="UniProtKB">
        <authorList>
            <consortium name="RefSeq"/>
        </authorList>
    </citation>
    <scope>IDENTIFICATION</scope>
    <source>
        <tissue evidence="9">Leaf</tissue>
    </source>
</reference>
<feature type="transmembrane region" description="Helical" evidence="6">
    <location>
        <begin position="476"/>
        <end position="496"/>
    </location>
</feature>
<keyword evidence="8" id="KW-1185">Reference proteome</keyword>
<evidence type="ECO:0000313" key="9">
    <source>
        <dbReference type="RefSeq" id="XP_048130774.1"/>
    </source>
</evidence>
<feature type="transmembrane region" description="Helical" evidence="6">
    <location>
        <begin position="243"/>
        <end position="262"/>
    </location>
</feature>
<keyword evidence="2 6" id="KW-0812">Transmembrane</keyword>
<feature type="transmembrane region" description="Helical" evidence="6">
    <location>
        <begin position="418"/>
        <end position="439"/>
    </location>
</feature>
<dbReference type="CDD" id="cd17378">
    <property type="entry name" value="MFS_OCT_plant"/>
    <property type="match status" value="1"/>
</dbReference>
<dbReference type="InterPro" id="IPR020846">
    <property type="entry name" value="MFS_dom"/>
</dbReference>
<feature type="transmembrane region" description="Helical" evidence="6">
    <location>
        <begin position="184"/>
        <end position="201"/>
    </location>
</feature>
<evidence type="ECO:0000256" key="6">
    <source>
        <dbReference type="SAM" id="Phobius"/>
    </source>
</evidence>
<dbReference type="GeneID" id="115751432"/>
<comment type="subcellular location">
    <subcellularLocation>
        <location evidence="1">Membrane</location>
        <topology evidence="1">Multi-pass membrane protein</topology>
    </subcellularLocation>
</comment>
<protein>
    <submittedName>
        <fullName evidence="9">Organic cation/carnitine transporter 2-like isoform X1</fullName>
    </submittedName>
</protein>
<feature type="transmembrane region" description="Helical" evidence="6">
    <location>
        <begin position="325"/>
        <end position="345"/>
    </location>
</feature>
<feature type="transmembrane region" description="Helical" evidence="6">
    <location>
        <begin position="213"/>
        <end position="231"/>
    </location>
</feature>
<feature type="transmembrane region" description="Helical" evidence="6">
    <location>
        <begin position="126"/>
        <end position="144"/>
    </location>
</feature>
<dbReference type="PROSITE" id="PS50850">
    <property type="entry name" value="MFS"/>
    <property type="match status" value="1"/>
</dbReference>
<evidence type="ECO:0000256" key="2">
    <source>
        <dbReference type="ARBA" id="ARBA00022692"/>
    </source>
</evidence>
<evidence type="ECO:0000256" key="5">
    <source>
        <dbReference type="SAM" id="MobiDB-lite"/>
    </source>
</evidence>
<feature type="transmembrane region" description="Helical" evidence="6">
    <location>
        <begin position="357"/>
        <end position="380"/>
    </location>
</feature>
<dbReference type="Proteomes" id="UP000827889">
    <property type="component" value="Chromosome 2"/>
</dbReference>
<evidence type="ECO:0000256" key="4">
    <source>
        <dbReference type="ARBA" id="ARBA00023136"/>
    </source>
</evidence>
<feature type="transmembrane region" description="Helical" evidence="6">
    <location>
        <begin position="387"/>
        <end position="406"/>
    </location>
</feature>
<sequence>MADPTPLLSQSATGSGEEEPPKLEKHHPSLDSMIERSMKDSGWAQLMQASLVSLAWFFDAQQAFISIFTDALPPWRCANLDDEYCKSISDVCRLPSSSSSQWEYPKHASIVSEWGLQCANSTIKGLPASSFFMGCLIGGLLLAALADSSLGRKNMLFISCLVMSCSSLLTVFSTNVWIYSGLRFVAGFGRATIGTCALVLSSELVGKKWRGSVGVIGFFGFTLGFLSLPAIAYVNRGSSWRVLYIWTSVPAIGYCVLVRFLVCESPRWLFVRGRREEAVETIKSMAQPGASTLTKGFSSILLEENPLNDMDVFSAIKALLEKRWAFRRLCAVMLVGFGTGMVYYGMPLGVGNLDFDLYSSVTLNALAELPSTLVTFLLIGKLNRRSSLLFFTTLSGFCSVMCIFKGQVWQKLQLGLELVSFFSGCTALDVLLIYTLELFPTCVRNSAMSMVRQATVFGGVFSPLLVAAAGRIGDRVVSFGVFGLVMGCCGLFALCLPETRGGNLCDTMDEEESKDNKGDPSVVLKSNNLYRHCGKWKQRTFTRTNLNIDKAREKTESLDDWE</sequence>
<dbReference type="SUPFAM" id="SSF103473">
    <property type="entry name" value="MFS general substrate transporter"/>
    <property type="match status" value="1"/>
</dbReference>
<evidence type="ECO:0000256" key="1">
    <source>
        <dbReference type="ARBA" id="ARBA00004141"/>
    </source>
</evidence>
<gene>
    <name evidence="9" type="primary">LOC115751432</name>
</gene>
<feature type="transmembrane region" description="Helical" evidence="6">
    <location>
        <begin position="156"/>
        <end position="178"/>
    </location>
</feature>
<evidence type="ECO:0000313" key="8">
    <source>
        <dbReference type="Proteomes" id="UP000827889"/>
    </source>
</evidence>
<feature type="domain" description="Major facilitator superfamily (MFS) profile" evidence="7">
    <location>
        <begin position="48"/>
        <end position="501"/>
    </location>
</feature>
<dbReference type="Pfam" id="PF00083">
    <property type="entry name" value="Sugar_tr"/>
    <property type="match status" value="1"/>
</dbReference>
<feature type="region of interest" description="Disordered" evidence="5">
    <location>
        <begin position="1"/>
        <end position="28"/>
    </location>
</feature>
<proteinExistence type="predicted"/>
<reference evidence="8" key="1">
    <citation type="submission" date="2025-05" db="UniProtKB">
        <authorList>
            <consortium name="RefSeq"/>
        </authorList>
    </citation>
    <scope>NUCLEOTIDE SEQUENCE [LARGE SCALE GENOMIC DNA]</scope>
</reference>